<feature type="compositionally biased region" description="Polar residues" evidence="1">
    <location>
        <begin position="355"/>
        <end position="368"/>
    </location>
</feature>
<feature type="compositionally biased region" description="Low complexity" evidence="1">
    <location>
        <begin position="434"/>
        <end position="446"/>
    </location>
</feature>
<evidence type="ECO:0000313" key="2">
    <source>
        <dbReference type="EMBL" id="OCL06324.1"/>
    </source>
</evidence>
<sequence>MRNMSAVGSPTLAIVQEDPPNATSPLSSHSSGHPFSPSHDPSARSGSQMANPTITTPQASQEGNTDISNPPPCPTSLARETHSADPTLPNSNNNSQQASRKPNAIKTLGRFIKNRISRLRDRFKRNKSRKSPNVVKPADSTSARESRPTSVQQNSTDEVQTPDPAASNTRQPEDNPPEETPPATVPSLSGDENQGPHRHIAIEFRGELPGLTHRERTALIRRTLTEQQSCTCNSNTCSCSCIRRPRPSSSVVPDNPLVDTASLYSDSPTQGSGQLINDFSLSGIGARFETTNTPSNTSNQIQVQNRSSIGTNLSGLTAVSWESSGGMTATSGPNRYPRARSLPGDAMHAPGPLRRQSNLRLRTNLQTDPEQEEQRVSNGFMERQSTDEDEYMPQEIDGERTPTQDDLSTTRSEALDRDSMDRGRSSIHRMLNGTNSSTSSETETTSAQGRASIDNEPRMNGERTPTDQHNHI</sequence>
<feature type="region of interest" description="Disordered" evidence="1">
    <location>
        <begin position="324"/>
        <end position="472"/>
    </location>
</feature>
<feature type="compositionally biased region" description="Polar residues" evidence="1">
    <location>
        <begin position="324"/>
        <end position="333"/>
    </location>
</feature>
<proteinExistence type="predicted"/>
<evidence type="ECO:0000256" key="1">
    <source>
        <dbReference type="SAM" id="MobiDB-lite"/>
    </source>
</evidence>
<feature type="compositionally biased region" description="Basic and acidic residues" evidence="1">
    <location>
        <begin position="453"/>
        <end position="472"/>
    </location>
</feature>
<dbReference type="EMBL" id="KV750089">
    <property type="protein sequence ID" value="OCL06324.1"/>
    <property type="molecule type" value="Genomic_DNA"/>
</dbReference>
<feature type="compositionally biased region" description="Polar residues" evidence="1">
    <location>
        <begin position="148"/>
        <end position="159"/>
    </location>
</feature>
<feature type="compositionally biased region" description="Low complexity" evidence="1">
    <location>
        <begin position="24"/>
        <end position="40"/>
    </location>
</feature>
<feature type="compositionally biased region" description="Basic residues" evidence="1">
    <location>
        <begin position="112"/>
        <end position="130"/>
    </location>
</feature>
<feature type="region of interest" description="Disordered" evidence="1">
    <location>
        <begin position="1"/>
        <end position="195"/>
    </location>
</feature>
<dbReference type="Proteomes" id="UP000250140">
    <property type="component" value="Unassembled WGS sequence"/>
</dbReference>
<keyword evidence="3" id="KW-1185">Reference proteome</keyword>
<reference evidence="2 3" key="1">
    <citation type="journal article" date="2016" name="Nat. Commun.">
        <title>Ectomycorrhizal ecology is imprinted in the genome of the dominant symbiotic fungus Cenococcum geophilum.</title>
        <authorList>
            <consortium name="DOE Joint Genome Institute"/>
            <person name="Peter M."/>
            <person name="Kohler A."/>
            <person name="Ohm R.A."/>
            <person name="Kuo A."/>
            <person name="Krutzmann J."/>
            <person name="Morin E."/>
            <person name="Arend M."/>
            <person name="Barry K.W."/>
            <person name="Binder M."/>
            <person name="Choi C."/>
            <person name="Clum A."/>
            <person name="Copeland A."/>
            <person name="Grisel N."/>
            <person name="Haridas S."/>
            <person name="Kipfer T."/>
            <person name="LaButti K."/>
            <person name="Lindquist E."/>
            <person name="Lipzen A."/>
            <person name="Maire R."/>
            <person name="Meier B."/>
            <person name="Mihaltcheva S."/>
            <person name="Molinier V."/>
            <person name="Murat C."/>
            <person name="Poggeler S."/>
            <person name="Quandt C.A."/>
            <person name="Sperisen C."/>
            <person name="Tritt A."/>
            <person name="Tisserant E."/>
            <person name="Crous P.W."/>
            <person name="Henrissat B."/>
            <person name="Nehls U."/>
            <person name="Egli S."/>
            <person name="Spatafora J.W."/>
            <person name="Grigoriev I.V."/>
            <person name="Martin F.M."/>
        </authorList>
    </citation>
    <scope>NUCLEOTIDE SEQUENCE [LARGE SCALE GENOMIC DNA]</scope>
    <source>
        <strain evidence="2 3">CBS 207.34</strain>
    </source>
</reference>
<evidence type="ECO:0000313" key="3">
    <source>
        <dbReference type="Proteomes" id="UP000250140"/>
    </source>
</evidence>
<organism evidence="2 3">
    <name type="scientific">Glonium stellatum</name>
    <dbReference type="NCBI Taxonomy" id="574774"/>
    <lineage>
        <taxon>Eukaryota</taxon>
        <taxon>Fungi</taxon>
        <taxon>Dikarya</taxon>
        <taxon>Ascomycota</taxon>
        <taxon>Pezizomycotina</taxon>
        <taxon>Dothideomycetes</taxon>
        <taxon>Pleosporomycetidae</taxon>
        <taxon>Gloniales</taxon>
        <taxon>Gloniaceae</taxon>
        <taxon>Glonium</taxon>
    </lineage>
</organism>
<protein>
    <submittedName>
        <fullName evidence="2">Uncharacterized protein</fullName>
    </submittedName>
</protein>
<dbReference type="AlphaFoldDB" id="A0A8E2EWT3"/>
<gene>
    <name evidence="2" type="ORF">AOQ84DRAFT_223940</name>
</gene>
<feature type="compositionally biased region" description="Basic and acidic residues" evidence="1">
    <location>
        <begin position="413"/>
        <end position="424"/>
    </location>
</feature>
<accession>A0A8E2EWT3</accession>
<name>A0A8E2EWT3_9PEZI</name>
<feature type="compositionally biased region" description="Polar residues" evidence="1">
    <location>
        <begin position="88"/>
        <end position="100"/>
    </location>
</feature>
<feature type="compositionally biased region" description="Polar residues" evidence="1">
    <location>
        <begin position="44"/>
        <end position="68"/>
    </location>
</feature>